<dbReference type="GO" id="GO:0003676">
    <property type="term" value="F:nucleic acid binding"/>
    <property type="evidence" value="ECO:0007669"/>
    <property type="project" value="InterPro"/>
</dbReference>
<feature type="domain" description="CCHC-type" evidence="2">
    <location>
        <begin position="152"/>
        <end position="165"/>
    </location>
</feature>
<feature type="non-terminal residue" evidence="3">
    <location>
        <position position="1"/>
    </location>
</feature>
<reference evidence="3 4" key="1">
    <citation type="journal article" date="2010" name="Science">
        <title>Genomic comparison of the ants Camponotus floridanus and Harpegnathos saltator.</title>
        <authorList>
            <person name="Bonasio R."/>
            <person name="Zhang G."/>
            <person name="Ye C."/>
            <person name="Mutti N.S."/>
            <person name="Fang X."/>
            <person name="Qin N."/>
            <person name="Donahue G."/>
            <person name="Yang P."/>
            <person name="Li Q."/>
            <person name="Li C."/>
            <person name="Zhang P."/>
            <person name="Huang Z."/>
            <person name="Berger S.L."/>
            <person name="Reinberg D."/>
            <person name="Wang J."/>
            <person name="Liebig J."/>
        </authorList>
    </citation>
    <scope>NUCLEOTIDE SEQUENCE [LARGE SCALE GENOMIC DNA]</scope>
    <source>
        <strain evidence="3 4">R22 G/1</strain>
    </source>
</reference>
<dbReference type="Gene3D" id="4.10.60.10">
    <property type="entry name" value="Zinc finger, CCHC-type"/>
    <property type="match status" value="1"/>
</dbReference>
<keyword evidence="1" id="KW-0479">Metal-binding</keyword>
<evidence type="ECO:0000256" key="1">
    <source>
        <dbReference type="PROSITE-ProRule" id="PRU00047"/>
    </source>
</evidence>
<evidence type="ECO:0000259" key="2">
    <source>
        <dbReference type="PROSITE" id="PS50158"/>
    </source>
</evidence>
<keyword evidence="1" id="KW-0862">Zinc</keyword>
<evidence type="ECO:0000313" key="4">
    <source>
        <dbReference type="Proteomes" id="UP000008237"/>
    </source>
</evidence>
<dbReference type="InterPro" id="IPR001878">
    <property type="entry name" value="Znf_CCHC"/>
</dbReference>
<dbReference type="PROSITE" id="PS50158">
    <property type="entry name" value="ZF_CCHC"/>
    <property type="match status" value="1"/>
</dbReference>
<dbReference type="SUPFAM" id="SSF57756">
    <property type="entry name" value="Retrovirus zinc finger-like domains"/>
    <property type="match status" value="1"/>
</dbReference>
<sequence>IRQAANGGRLLEISGPEGTAKADSLATQLRLVLGEEAMVSRPTARGQLRLFGLDDSVTLEEVKEVISEGGGCPVSEVRIGHIRRTAKGIGSVWVQCPLAAAMKLAGFGRVKVGWVSARVKLLKAKPVQCYKCWQFGHVRDACRATVERSQACYNCGRPGHVAREC</sequence>
<feature type="non-terminal residue" evidence="3">
    <location>
        <position position="165"/>
    </location>
</feature>
<dbReference type="GO" id="GO:0008270">
    <property type="term" value="F:zinc ion binding"/>
    <property type="evidence" value="ECO:0007669"/>
    <property type="project" value="UniProtKB-KW"/>
</dbReference>
<protein>
    <recommendedName>
        <fullName evidence="2">CCHC-type domain-containing protein</fullName>
    </recommendedName>
</protein>
<evidence type="ECO:0000313" key="3">
    <source>
        <dbReference type="EMBL" id="EFN87787.1"/>
    </source>
</evidence>
<dbReference type="EMBL" id="GL446425">
    <property type="protein sequence ID" value="EFN87787.1"/>
    <property type="molecule type" value="Genomic_DNA"/>
</dbReference>
<dbReference type="InterPro" id="IPR036875">
    <property type="entry name" value="Znf_CCHC_sf"/>
</dbReference>
<gene>
    <name evidence="3" type="ORF">EAI_12778</name>
</gene>
<proteinExistence type="predicted"/>
<dbReference type="AlphaFoldDB" id="E2B921"/>
<organism evidence="4">
    <name type="scientific">Harpegnathos saltator</name>
    <name type="common">Jerdon's jumping ant</name>
    <dbReference type="NCBI Taxonomy" id="610380"/>
    <lineage>
        <taxon>Eukaryota</taxon>
        <taxon>Metazoa</taxon>
        <taxon>Ecdysozoa</taxon>
        <taxon>Arthropoda</taxon>
        <taxon>Hexapoda</taxon>
        <taxon>Insecta</taxon>
        <taxon>Pterygota</taxon>
        <taxon>Neoptera</taxon>
        <taxon>Endopterygota</taxon>
        <taxon>Hymenoptera</taxon>
        <taxon>Apocrita</taxon>
        <taxon>Aculeata</taxon>
        <taxon>Formicoidea</taxon>
        <taxon>Formicidae</taxon>
        <taxon>Ponerinae</taxon>
        <taxon>Ponerini</taxon>
        <taxon>Harpegnathos</taxon>
    </lineage>
</organism>
<dbReference type="OMA" id="VRIGHIR"/>
<dbReference type="Pfam" id="PF00098">
    <property type="entry name" value="zf-CCHC"/>
    <property type="match status" value="1"/>
</dbReference>
<dbReference type="SMART" id="SM00343">
    <property type="entry name" value="ZnF_C2HC"/>
    <property type="match status" value="2"/>
</dbReference>
<dbReference type="InParanoid" id="E2B921"/>
<dbReference type="OrthoDB" id="7555308at2759"/>
<keyword evidence="4" id="KW-1185">Reference proteome</keyword>
<name>E2B921_HARSA</name>
<accession>E2B921</accession>
<keyword evidence="1" id="KW-0863">Zinc-finger</keyword>
<dbReference type="Proteomes" id="UP000008237">
    <property type="component" value="Unassembled WGS sequence"/>
</dbReference>